<dbReference type="OrthoDB" id="5119069at2"/>
<name>A0A1H0GKN0_9RHOB</name>
<reference evidence="1 2" key="1">
    <citation type="submission" date="2016-11" db="EMBL/GenBank/DDBJ databases">
        <authorList>
            <person name="Varghese N."/>
            <person name="Submissions S."/>
        </authorList>
    </citation>
    <scope>NUCLEOTIDE SEQUENCE [LARGE SCALE GENOMIC DNA]</scope>
    <source>
        <strain evidence="1 2">DSM 29620</strain>
    </source>
</reference>
<dbReference type="AlphaFoldDB" id="A0A1H0GKN0"/>
<dbReference type="EMBL" id="FQZZ01000002">
    <property type="protein sequence ID" value="SHJ89177.1"/>
    <property type="molecule type" value="Genomic_DNA"/>
</dbReference>
<dbReference type="RefSeq" id="WP_149787942.1">
    <property type="nucleotide sequence ID" value="NZ_FNIO01000003.1"/>
</dbReference>
<sequence length="310" mass="35141">MRGEFSGVRQEIIDELVSSFNWHEAVDSTFFHSLFRDTIPSPKAPRAPEPTDLNDDGEIYLPGDLERFAAYKQDLEDFEDRKAAFNDATSDEAAAWEYFQGYILEGKTTELELVRVVERAFDVFEEFGGDDLANDYFNTVSRFLERYSLRYDLRRPLSLHPTLPGIFAKLIRDLKVISARDANMADRLQDFEEALRDLKIDYSSRRIRVCVQAQMNLLEAVACRHPQAEGQATLGEMCKSLDTWPHKAVSGSLSSLYGFSSDFSGVRHGKASKGVKREIDMRDLVSMSVILAGFVPYLTEELDSEAIYAG</sequence>
<gene>
    <name evidence="1" type="ORF">SAMN05444142_102274</name>
</gene>
<proteinExistence type="predicted"/>
<organism evidence="1 2">
    <name type="scientific">Lutimaribacter pacificus</name>
    <dbReference type="NCBI Taxonomy" id="391948"/>
    <lineage>
        <taxon>Bacteria</taxon>
        <taxon>Pseudomonadati</taxon>
        <taxon>Pseudomonadota</taxon>
        <taxon>Alphaproteobacteria</taxon>
        <taxon>Rhodobacterales</taxon>
        <taxon>Roseobacteraceae</taxon>
        <taxon>Lutimaribacter</taxon>
    </lineage>
</organism>
<dbReference type="Proteomes" id="UP000324252">
    <property type="component" value="Unassembled WGS sequence"/>
</dbReference>
<protein>
    <recommendedName>
        <fullName evidence="3">Abortive infection C-terminus</fullName>
    </recommendedName>
</protein>
<evidence type="ECO:0000313" key="1">
    <source>
        <dbReference type="EMBL" id="SHJ89177.1"/>
    </source>
</evidence>
<accession>A0A1H0GKN0</accession>
<keyword evidence="2" id="KW-1185">Reference proteome</keyword>
<evidence type="ECO:0008006" key="3">
    <source>
        <dbReference type="Google" id="ProtNLM"/>
    </source>
</evidence>
<evidence type="ECO:0000313" key="2">
    <source>
        <dbReference type="Proteomes" id="UP000324252"/>
    </source>
</evidence>